<sequence length="111" mass="12155">MADEAWAGRAVLSYRLSQETPSMDAHNLHFCESTMRSVVELLHRQLDLPDDPRTRLAGDMLVAAWRVAVNGWAAEAGDPPCVPELAARFHDPIVALPGSLTLTADPRPQGR</sequence>
<reference evidence="2" key="1">
    <citation type="journal article" date="2019" name="Int. J. Syst. Evol. Microbiol.">
        <title>The Global Catalogue of Microorganisms (GCM) 10K type strain sequencing project: providing services to taxonomists for standard genome sequencing and annotation.</title>
        <authorList>
            <consortium name="The Broad Institute Genomics Platform"/>
            <consortium name="The Broad Institute Genome Sequencing Center for Infectious Disease"/>
            <person name="Wu L."/>
            <person name="Ma J."/>
        </authorList>
    </citation>
    <scope>NUCLEOTIDE SEQUENCE [LARGE SCALE GENOMIC DNA]</scope>
    <source>
        <strain evidence="2">JCM 6835</strain>
    </source>
</reference>
<evidence type="ECO:0008006" key="3">
    <source>
        <dbReference type="Google" id="ProtNLM"/>
    </source>
</evidence>
<dbReference type="RefSeq" id="WP_346153059.1">
    <property type="nucleotide sequence ID" value="NZ_BAAATE010000027.1"/>
</dbReference>
<dbReference type="Gene3D" id="1.10.357.10">
    <property type="entry name" value="Tetracycline Repressor, domain 2"/>
    <property type="match status" value="1"/>
</dbReference>
<comment type="caution">
    <text evidence="1">The sequence shown here is derived from an EMBL/GenBank/DDBJ whole genome shotgun (WGS) entry which is preliminary data.</text>
</comment>
<dbReference type="EMBL" id="BAAATE010000027">
    <property type="protein sequence ID" value="GAA2686269.1"/>
    <property type="molecule type" value="Genomic_DNA"/>
</dbReference>
<proteinExistence type="predicted"/>
<gene>
    <name evidence="1" type="ORF">GCM10010412_073660</name>
</gene>
<protein>
    <recommendedName>
        <fullName evidence="3">MftR C-terminal domain-containing protein</fullName>
    </recommendedName>
</protein>
<organism evidence="1 2">
    <name type="scientific">Nonomuraea recticatena</name>
    <dbReference type="NCBI Taxonomy" id="46178"/>
    <lineage>
        <taxon>Bacteria</taxon>
        <taxon>Bacillati</taxon>
        <taxon>Actinomycetota</taxon>
        <taxon>Actinomycetes</taxon>
        <taxon>Streptosporangiales</taxon>
        <taxon>Streptosporangiaceae</taxon>
        <taxon>Nonomuraea</taxon>
    </lineage>
</organism>
<accession>A0ABP6F8S9</accession>
<keyword evidence="2" id="KW-1185">Reference proteome</keyword>
<dbReference type="Proteomes" id="UP001501666">
    <property type="component" value="Unassembled WGS sequence"/>
</dbReference>
<evidence type="ECO:0000313" key="1">
    <source>
        <dbReference type="EMBL" id="GAA2686269.1"/>
    </source>
</evidence>
<name>A0ABP6F8S9_9ACTN</name>
<evidence type="ECO:0000313" key="2">
    <source>
        <dbReference type="Proteomes" id="UP001501666"/>
    </source>
</evidence>